<dbReference type="Proteomes" id="UP000325787">
    <property type="component" value="Chromosome"/>
</dbReference>
<organism evidence="2 3">
    <name type="scientific">Saccharothrix syringae</name>
    <name type="common">Nocardiopsis syringae</name>
    <dbReference type="NCBI Taxonomy" id="103733"/>
    <lineage>
        <taxon>Bacteria</taxon>
        <taxon>Bacillati</taxon>
        <taxon>Actinomycetota</taxon>
        <taxon>Actinomycetes</taxon>
        <taxon>Pseudonocardiales</taxon>
        <taxon>Pseudonocardiaceae</taxon>
        <taxon>Saccharothrix</taxon>
    </lineage>
</organism>
<protein>
    <recommendedName>
        <fullName evidence="1">DUF5753 domain-containing protein</fullName>
    </recommendedName>
</protein>
<evidence type="ECO:0000313" key="2">
    <source>
        <dbReference type="EMBL" id="QFZ20426.1"/>
    </source>
</evidence>
<evidence type="ECO:0000259" key="1">
    <source>
        <dbReference type="Pfam" id="PF19054"/>
    </source>
</evidence>
<name>A0A5Q0H2G7_SACSY</name>
<keyword evidence="3" id="KW-1185">Reference proteome</keyword>
<sequence>MTIEEILSVLGWAKVTLLRLEDGRRGKSAWDIARLLGVLHADTETCERVNRLLRQPVTREFVRSHPRRAHDDLAVLAVHEQRAATITTYDRTGVPPLLQTEDYARLDLAYTQDVDHALRIRLDRQKRMYEDWTPETPAVFYIHESALSTPVPDDDATDVMCNQLLWLAFAGREFHRRVRLVPAARHGPRHPFTLMTFARPLRSLAYTGTATATVFTEGHDAVYRPLVAELDRIALDPDRTVEELHRRADALSGTAIHQAATTSSQGHPAR</sequence>
<reference evidence="3" key="1">
    <citation type="journal article" date="2021" name="Curr. Microbiol.">
        <title>Complete genome of nocamycin-producing strain Saccharothrix syringae NRRL B-16468 reveals the biosynthetic potential for secondary metabolites.</title>
        <authorList>
            <person name="Mo X."/>
            <person name="Yang S."/>
        </authorList>
    </citation>
    <scope>NUCLEOTIDE SEQUENCE [LARGE SCALE GENOMIC DNA]</scope>
    <source>
        <strain evidence="3">ATCC 51364 / DSM 43886 / JCM 6844 / KCTC 9398 / NBRC 14523 / NRRL B-16468 / INA 2240</strain>
    </source>
</reference>
<dbReference type="AlphaFoldDB" id="A0A5Q0H2G7"/>
<accession>A0A5Q0H2G7</accession>
<gene>
    <name evidence="2" type="ORF">EKG83_26095</name>
</gene>
<dbReference type="Pfam" id="PF19054">
    <property type="entry name" value="DUF5753"/>
    <property type="match status" value="1"/>
</dbReference>
<dbReference type="KEGG" id="ssyi:EKG83_26095"/>
<evidence type="ECO:0000313" key="3">
    <source>
        <dbReference type="Proteomes" id="UP000325787"/>
    </source>
</evidence>
<proteinExistence type="predicted"/>
<dbReference type="InterPro" id="IPR043917">
    <property type="entry name" value="DUF5753"/>
</dbReference>
<dbReference type="EMBL" id="CP034550">
    <property type="protein sequence ID" value="QFZ20426.1"/>
    <property type="molecule type" value="Genomic_DNA"/>
</dbReference>
<feature type="domain" description="DUF5753" evidence="1">
    <location>
        <begin position="75"/>
        <end position="245"/>
    </location>
</feature>